<evidence type="ECO:0000313" key="8">
    <source>
        <dbReference type="EMBL" id="AML52524.1"/>
    </source>
</evidence>
<accession>A0A126V2I0</accession>
<reference evidence="8 9" key="1">
    <citation type="submission" date="2016-02" db="EMBL/GenBank/DDBJ databases">
        <title>Complete genome sequence of Halocynthiibacter arcticus PAMC 20958t from arctic marine sediment.</title>
        <authorList>
            <person name="Lee Y.M."/>
            <person name="Baek K."/>
            <person name="Lee H.K."/>
            <person name="Shin S.C."/>
        </authorList>
    </citation>
    <scope>NUCLEOTIDE SEQUENCE [LARGE SCALE GENOMIC DNA]</scope>
    <source>
        <strain evidence="8">PAMC 20958</strain>
    </source>
</reference>
<dbReference type="PROSITE" id="PS50850">
    <property type="entry name" value="MFS"/>
    <property type="match status" value="1"/>
</dbReference>
<feature type="transmembrane region" description="Helical" evidence="6">
    <location>
        <begin position="74"/>
        <end position="95"/>
    </location>
</feature>
<feature type="transmembrane region" description="Helical" evidence="6">
    <location>
        <begin position="44"/>
        <end position="62"/>
    </location>
</feature>
<evidence type="ECO:0000256" key="3">
    <source>
        <dbReference type="ARBA" id="ARBA00022692"/>
    </source>
</evidence>
<dbReference type="Gene3D" id="1.20.1250.20">
    <property type="entry name" value="MFS general substrate transporter like domains"/>
    <property type="match status" value="1"/>
</dbReference>
<proteinExistence type="predicted"/>
<dbReference type="InterPro" id="IPR020846">
    <property type="entry name" value="MFS_dom"/>
</dbReference>
<dbReference type="SUPFAM" id="SSF103473">
    <property type="entry name" value="MFS general substrate transporter"/>
    <property type="match status" value="1"/>
</dbReference>
<evidence type="ECO:0000313" key="9">
    <source>
        <dbReference type="Proteomes" id="UP000070371"/>
    </source>
</evidence>
<feature type="domain" description="Major facilitator superfamily (MFS) profile" evidence="7">
    <location>
        <begin position="1"/>
        <end position="378"/>
    </location>
</feature>
<evidence type="ECO:0000256" key="5">
    <source>
        <dbReference type="ARBA" id="ARBA00023136"/>
    </source>
</evidence>
<sequence length="384" mass="39602">MNRSVLLLTAIVGVVGSNSLVLSPIAAKVALSLGAESPAGVMTAAALYGLGVAAAALVLAPLADRFGAARSLRVALVLLAVALAASAASNTVFMLCVAQSVAGIGAGVAIPALYTLAAQIAPKGQEARVIGTVLTGWTLSMVGGVTLSAYVADFFGWQYVYGGLCFAVFAVLVPLARMDLPKQLASQSATSPLTALKVDGIVPALVAVALLGLGFYGVYNYLGAHLEVNLNRPVRDAGILTLLYGLGFAGAMAFDGILDRIPVVRGLAGIFALLTGFYLVLIWASSSYMLLLLIIPAWGILEHLGLNLTVGWLTRLDPAQRGAIMGLNSAVMYLSVFVATLVYRPGFTTYGLAICGLISAGLSLFAVVYVLQSRRKTAVPTAVV</sequence>
<protein>
    <recommendedName>
        <fullName evidence="7">Major facilitator superfamily (MFS) profile domain-containing protein</fullName>
    </recommendedName>
</protein>
<dbReference type="PANTHER" id="PTHR43124:SF10">
    <property type="entry name" value="PURINE EFFLUX PUMP PBUE"/>
    <property type="match status" value="1"/>
</dbReference>
<feature type="transmembrane region" description="Helical" evidence="6">
    <location>
        <begin position="266"/>
        <end position="284"/>
    </location>
</feature>
<evidence type="ECO:0000256" key="6">
    <source>
        <dbReference type="SAM" id="Phobius"/>
    </source>
</evidence>
<dbReference type="Pfam" id="PF07690">
    <property type="entry name" value="MFS_1"/>
    <property type="match status" value="1"/>
</dbReference>
<dbReference type="EMBL" id="CP014327">
    <property type="protein sequence ID" value="AML52524.1"/>
    <property type="molecule type" value="Genomic_DNA"/>
</dbReference>
<evidence type="ECO:0000256" key="4">
    <source>
        <dbReference type="ARBA" id="ARBA00022989"/>
    </source>
</evidence>
<feature type="transmembrane region" description="Helical" evidence="6">
    <location>
        <begin position="322"/>
        <end position="343"/>
    </location>
</feature>
<feature type="transmembrane region" description="Helical" evidence="6">
    <location>
        <begin position="237"/>
        <end position="254"/>
    </location>
</feature>
<comment type="subcellular location">
    <subcellularLocation>
        <location evidence="1">Cell membrane</location>
        <topology evidence="1">Multi-pass membrane protein</topology>
    </subcellularLocation>
</comment>
<dbReference type="PANTHER" id="PTHR43124">
    <property type="entry name" value="PURINE EFFLUX PUMP PBUE"/>
    <property type="match status" value="1"/>
</dbReference>
<dbReference type="RefSeq" id="WP_039002207.1">
    <property type="nucleotide sequence ID" value="NZ_CP014327.1"/>
</dbReference>
<evidence type="ECO:0000259" key="7">
    <source>
        <dbReference type="PROSITE" id="PS50850"/>
    </source>
</evidence>
<keyword evidence="9" id="KW-1185">Reference proteome</keyword>
<feature type="transmembrane region" description="Helical" evidence="6">
    <location>
        <begin position="158"/>
        <end position="176"/>
    </location>
</feature>
<dbReference type="InterPro" id="IPR036259">
    <property type="entry name" value="MFS_trans_sf"/>
</dbReference>
<keyword evidence="3 6" id="KW-0812">Transmembrane</keyword>
<dbReference type="InterPro" id="IPR050189">
    <property type="entry name" value="MFS_Efflux_Transporters"/>
</dbReference>
<dbReference type="STRING" id="1579316.RC74_15705"/>
<evidence type="ECO:0000256" key="1">
    <source>
        <dbReference type="ARBA" id="ARBA00004651"/>
    </source>
</evidence>
<dbReference type="AlphaFoldDB" id="A0A126V2I0"/>
<name>A0A126V2I0_9RHOB</name>
<keyword evidence="5 6" id="KW-0472">Membrane</keyword>
<evidence type="ECO:0000256" key="2">
    <source>
        <dbReference type="ARBA" id="ARBA00022475"/>
    </source>
</evidence>
<dbReference type="GO" id="GO:0005886">
    <property type="term" value="C:plasma membrane"/>
    <property type="evidence" value="ECO:0007669"/>
    <property type="project" value="UniProtKB-SubCell"/>
</dbReference>
<dbReference type="Proteomes" id="UP000070371">
    <property type="component" value="Chromosome"/>
</dbReference>
<keyword evidence="2" id="KW-1003">Cell membrane</keyword>
<organism evidence="8 9">
    <name type="scientific">Falsihalocynthiibacter arcticus</name>
    <dbReference type="NCBI Taxonomy" id="1579316"/>
    <lineage>
        <taxon>Bacteria</taxon>
        <taxon>Pseudomonadati</taxon>
        <taxon>Pseudomonadota</taxon>
        <taxon>Alphaproteobacteria</taxon>
        <taxon>Rhodobacterales</taxon>
        <taxon>Roseobacteraceae</taxon>
        <taxon>Falsihalocynthiibacter</taxon>
    </lineage>
</organism>
<feature type="transmembrane region" description="Helical" evidence="6">
    <location>
        <begin position="349"/>
        <end position="371"/>
    </location>
</feature>
<feature type="transmembrane region" description="Helical" evidence="6">
    <location>
        <begin position="129"/>
        <end position="152"/>
    </location>
</feature>
<feature type="transmembrane region" description="Helical" evidence="6">
    <location>
        <begin position="196"/>
        <end position="217"/>
    </location>
</feature>
<dbReference type="InterPro" id="IPR011701">
    <property type="entry name" value="MFS"/>
</dbReference>
<keyword evidence="4 6" id="KW-1133">Transmembrane helix</keyword>
<dbReference type="GO" id="GO:0022857">
    <property type="term" value="F:transmembrane transporter activity"/>
    <property type="evidence" value="ECO:0007669"/>
    <property type="project" value="InterPro"/>
</dbReference>
<dbReference type="KEGG" id="hat:RC74_15705"/>
<feature type="transmembrane region" description="Helical" evidence="6">
    <location>
        <begin position="101"/>
        <end position="117"/>
    </location>
</feature>
<gene>
    <name evidence="8" type="ORF">RC74_15705</name>
</gene>
<feature type="transmembrane region" description="Helical" evidence="6">
    <location>
        <begin position="290"/>
        <end position="310"/>
    </location>
</feature>